<reference evidence="2" key="1">
    <citation type="submission" date="2011-01" db="EMBL/GenBank/DDBJ databases">
        <title>Complete sequence of chromosome of Rahnella sp. Y9602.</title>
        <authorList>
            <consortium name="US DOE Joint Genome Institute"/>
            <person name="Lucas S."/>
            <person name="Copeland A."/>
            <person name="Lapidus A."/>
            <person name="Cheng J.-F."/>
            <person name="Goodwin L."/>
            <person name="Pitluck S."/>
            <person name="Lu M."/>
            <person name="Detter J.C."/>
            <person name="Han C."/>
            <person name="Tapia R."/>
            <person name="Land M."/>
            <person name="Hauser L."/>
            <person name="Kyrpides N."/>
            <person name="Ivanova N."/>
            <person name="Ovchinnikova G."/>
            <person name="Pagani I."/>
            <person name="Sobecky P.A."/>
            <person name="Martinez R.J."/>
            <person name="Woyke T."/>
        </authorList>
    </citation>
    <scope>NUCLEOTIDE SEQUENCE [LARGE SCALE GENOMIC DNA]</scope>
    <source>
        <strain evidence="2">Y9602</strain>
    </source>
</reference>
<evidence type="ECO:0000313" key="2">
    <source>
        <dbReference type="Proteomes" id="UP000007257"/>
    </source>
</evidence>
<dbReference type="HOGENOM" id="CLU_3383432_0_0_6"/>
<reference evidence="1 2" key="2">
    <citation type="journal article" date="2012" name="J. Bacteriol.">
        <title>Complete Genome Sequence of Rahnella sp. Strain Y9602, a Gammaproteobacterium Isolate from Metal- and Radionuclide-Contaminated Soil.</title>
        <authorList>
            <person name="Martinez R.J."/>
            <person name="Bruce D."/>
            <person name="Detter C."/>
            <person name="Goodwin L.A."/>
            <person name="Han J."/>
            <person name="Han C.S."/>
            <person name="Held B."/>
            <person name="Land M.L."/>
            <person name="Mikhailova N."/>
            <person name="Nolan M."/>
            <person name="Pennacchio L."/>
            <person name="Pitluck S."/>
            <person name="Tapia R."/>
            <person name="Woyke T."/>
            <person name="Sobecky P.A."/>
        </authorList>
    </citation>
    <scope>NUCLEOTIDE SEQUENCE [LARGE SCALE GENOMIC DNA]</scope>
    <source>
        <strain evidence="1 2">Y9602</strain>
    </source>
</reference>
<proteinExistence type="predicted"/>
<dbReference type="KEGG" id="rah:Rahaq_0462"/>
<name>A0A0H3FAN0_RAHSY</name>
<dbReference type="Proteomes" id="UP000007257">
    <property type="component" value="Chromosome"/>
</dbReference>
<sequence length="33" mass="3896">MTQARAMRIKKDLSLHHLRSRTLYALQNTILQS</sequence>
<gene>
    <name evidence="1" type="ordered locus">Rahaq_0462</name>
</gene>
<dbReference type="EMBL" id="CP002505">
    <property type="protein sequence ID" value="ADW72091.1"/>
    <property type="molecule type" value="Genomic_DNA"/>
</dbReference>
<dbReference type="AlphaFoldDB" id="A0A0H3FAN0"/>
<organism evidence="1 2">
    <name type="scientific">Rahnella sp. (strain Y9602)</name>
    <dbReference type="NCBI Taxonomy" id="2703885"/>
    <lineage>
        <taxon>Bacteria</taxon>
        <taxon>Pseudomonadati</taxon>
        <taxon>Pseudomonadota</taxon>
        <taxon>Gammaproteobacteria</taxon>
        <taxon>Enterobacterales</taxon>
        <taxon>Yersiniaceae</taxon>
        <taxon>Rahnella</taxon>
    </lineage>
</organism>
<protein>
    <submittedName>
        <fullName evidence="1">Uncharacterized protein</fullName>
    </submittedName>
</protein>
<accession>A0A0H3FAN0</accession>
<evidence type="ECO:0000313" key="1">
    <source>
        <dbReference type="EMBL" id="ADW72091.1"/>
    </source>
</evidence>